<keyword evidence="5 9" id="KW-0812">Transmembrane</keyword>
<keyword evidence="12" id="KW-1185">Reference proteome</keyword>
<protein>
    <recommendedName>
        <fullName evidence="9">TRAP transporter small permease protein</fullName>
    </recommendedName>
</protein>
<dbReference type="Pfam" id="PF04290">
    <property type="entry name" value="DctQ"/>
    <property type="match status" value="1"/>
</dbReference>
<proteinExistence type="inferred from homology"/>
<dbReference type="InterPro" id="IPR007387">
    <property type="entry name" value="TRAP_DctQ"/>
</dbReference>
<sequence length="166" mass="18276">MKALANSLNWLEHRILHLEGLFIALAMTALIVDLFLQVLFRFLLDQPLDFTEELARILFAWLVFVGAAHALYHAQHFVVDLVYDALPPRAQSIAGYLVDGVVALFVLTLAWVGFRAVLSGSGAILPVLQIPASVQTLAMPAGMALMVFHTLVMLFNRRHVGDALAT</sequence>
<keyword evidence="2 9" id="KW-0813">Transport</keyword>
<dbReference type="AlphaFoldDB" id="A0A917ZJV8"/>
<keyword evidence="6 9" id="KW-1133">Transmembrane helix</keyword>
<evidence type="ECO:0000256" key="6">
    <source>
        <dbReference type="ARBA" id="ARBA00022989"/>
    </source>
</evidence>
<feature type="transmembrane region" description="Helical" evidence="9">
    <location>
        <begin position="134"/>
        <end position="155"/>
    </location>
</feature>
<evidence type="ECO:0000313" key="12">
    <source>
        <dbReference type="Proteomes" id="UP000599578"/>
    </source>
</evidence>
<evidence type="ECO:0000313" key="11">
    <source>
        <dbReference type="EMBL" id="GGO83862.1"/>
    </source>
</evidence>
<keyword evidence="4 9" id="KW-0997">Cell inner membrane</keyword>
<feature type="transmembrane region" description="Helical" evidence="9">
    <location>
        <begin position="54"/>
        <end position="72"/>
    </location>
</feature>
<evidence type="ECO:0000256" key="2">
    <source>
        <dbReference type="ARBA" id="ARBA00022448"/>
    </source>
</evidence>
<feature type="transmembrane region" description="Helical" evidence="9">
    <location>
        <begin position="93"/>
        <end position="114"/>
    </location>
</feature>
<evidence type="ECO:0000259" key="10">
    <source>
        <dbReference type="Pfam" id="PF04290"/>
    </source>
</evidence>
<reference evidence="11 12" key="1">
    <citation type="journal article" date="2014" name="Int. J. Syst. Evol. Microbiol.">
        <title>Complete genome sequence of Corynebacterium casei LMG S-19264T (=DSM 44701T), isolated from a smear-ripened cheese.</title>
        <authorList>
            <consortium name="US DOE Joint Genome Institute (JGI-PGF)"/>
            <person name="Walter F."/>
            <person name="Albersmeier A."/>
            <person name="Kalinowski J."/>
            <person name="Ruckert C."/>
        </authorList>
    </citation>
    <scope>NUCLEOTIDE SEQUENCE [LARGE SCALE GENOMIC DNA]</scope>
    <source>
        <strain evidence="11 12">CGMCC 1.7286</strain>
    </source>
</reference>
<evidence type="ECO:0000256" key="4">
    <source>
        <dbReference type="ARBA" id="ARBA00022519"/>
    </source>
</evidence>
<dbReference type="PANTHER" id="PTHR35011">
    <property type="entry name" value="2,3-DIKETO-L-GULONATE TRAP TRANSPORTER SMALL PERMEASE PROTEIN YIAM"/>
    <property type="match status" value="1"/>
</dbReference>
<dbReference type="RefSeq" id="WP_188861314.1">
    <property type="nucleotide sequence ID" value="NZ_BMLT01000007.1"/>
</dbReference>
<dbReference type="EMBL" id="BMLT01000007">
    <property type="protein sequence ID" value="GGO83862.1"/>
    <property type="molecule type" value="Genomic_DNA"/>
</dbReference>
<comment type="subunit">
    <text evidence="9">The complex comprises the extracytoplasmic solute receptor protein and the two transmembrane proteins.</text>
</comment>
<evidence type="ECO:0000256" key="7">
    <source>
        <dbReference type="ARBA" id="ARBA00023136"/>
    </source>
</evidence>
<comment type="subcellular location">
    <subcellularLocation>
        <location evidence="1 9">Cell inner membrane</location>
        <topology evidence="1 9">Multi-pass membrane protein</topology>
    </subcellularLocation>
</comment>
<keyword evidence="7 9" id="KW-0472">Membrane</keyword>
<comment type="similarity">
    <text evidence="8 9">Belongs to the TRAP transporter small permease family.</text>
</comment>
<comment type="function">
    <text evidence="9">Part of the tripartite ATP-independent periplasmic (TRAP) transport system.</text>
</comment>
<dbReference type="PANTHER" id="PTHR35011:SF2">
    <property type="entry name" value="2,3-DIKETO-L-GULONATE TRAP TRANSPORTER SMALL PERMEASE PROTEIN YIAM"/>
    <property type="match status" value="1"/>
</dbReference>
<dbReference type="Proteomes" id="UP000599578">
    <property type="component" value="Unassembled WGS sequence"/>
</dbReference>
<evidence type="ECO:0000256" key="3">
    <source>
        <dbReference type="ARBA" id="ARBA00022475"/>
    </source>
</evidence>
<accession>A0A917ZJV8</accession>
<comment type="caution">
    <text evidence="11">The sequence shown here is derived from an EMBL/GenBank/DDBJ whole genome shotgun (WGS) entry which is preliminary data.</text>
</comment>
<dbReference type="GO" id="GO:0022857">
    <property type="term" value="F:transmembrane transporter activity"/>
    <property type="evidence" value="ECO:0007669"/>
    <property type="project" value="UniProtKB-UniRule"/>
</dbReference>
<evidence type="ECO:0000256" key="1">
    <source>
        <dbReference type="ARBA" id="ARBA00004429"/>
    </source>
</evidence>
<feature type="domain" description="Tripartite ATP-independent periplasmic transporters DctQ component" evidence="10">
    <location>
        <begin position="34"/>
        <end position="157"/>
    </location>
</feature>
<gene>
    <name evidence="11" type="ORF">GCM10011348_28770</name>
</gene>
<keyword evidence="3" id="KW-1003">Cell membrane</keyword>
<evidence type="ECO:0000256" key="8">
    <source>
        <dbReference type="ARBA" id="ARBA00038436"/>
    </source>
</evidence>
<name>A0A917ZJV8_9GAMM</name>
<dbReference type="GO" id="GO:0015740">
    <property type="term" value="P:C4-dicarboxylate transport"/>
    <property type="evidence" value="ECO:0007669"/>
    <property type="project" value="TreeGrafter"/>
</dbReference>
<dbReference type="InterPro" id="IPR055348">
    <property type="entry name" value="DctQ"/>
</dbReference>
<dbReference type="GO" id="GO:0005886">
    <property type="term" value="C:plasma membrane"/>
    <property type="evidence" value="ECO:0007669"/>
    <property type="project" value="UniProtKB-SubCell"/>
</dbReference>
<feature type="transmembrane region" description="Helical" evidence="9">
    <location>
        <begin position="21"/>
        <end position="42"/>
    </location>
</feature>
<evidence type="ECO:0000256" key="5">
    <source>
        <dbReference type="ARBA" id="ARBA00022692"/>
    </source>
</evidence>
<evidence type="ECO:0000256" key="9">
    <source>
        <dbReference type="RuleBase" id="RU369079"/>
    </source>
</evidence>
<organism evidence="11 12">
    <name type="scientific">Marinobacterium nitratireducens</name>
    <dbReference type="NCBI Taxonomy" id="518897"/>
    <lineage>
        <taxon>Bacteria</taxon>
        <taxon>Pseudomonadati</taxon>
        <taxon>Pseudomonadota</taxon>
        <taxon>Gammaproteobacteria</taxon>
        <taxon>Oceanospirillales</taxon>
        <taxon>Oceanospirillaceae</taxon>
        <taxon>Marinobacterium</taxon>
    </lineage>
</organism>